<organism evidence="2 3">
    <name type="scientific">Streptomyces netropsis</name>
    <name type="common">Streptoverticillium netropsis</name>
    <dbReference type="NCBI Taxonomy" id="55404"/>
    <lineage>
        <taxon>Bacteria</taxon>
        <taxon>Bacillati</taxon>
        <taxon>Actinomycetota</taxon>
        <taxon>Actinomycetes</taxon>
        <taxon>Kitasatosporales</taxon>
        <taxon>Streptomycetaceae</taxon>
        <taxon>Streptomyces</taxon>
    </lineage>
</organism>
<feature type="region of interest" description="Disordered" evidence="1">
    <location>
        <begin position="1"/>
        <end position="20"/>
    </location>
</feature>
<dbReference type="EMBL" id="JACHJG010000014">
    <property type="protein sequence ID" value="MBB4889708.1"/>
    <property type="molecule type" value="Genomic_DNA"/>
</dbReference>
<accession>A0A7W7LHC4</accession>
<dbReference type="AlphaFoldDB" id="A0A7W7LHC4"/>
<evidence type="ECO:0000313" key="3">
    <source>
        <dbReference type="Proteomes" id="UP000556436"/>
    </source>
</evidence>
<evidence type="ECO:0000313" key="2">
    <source>
        <dbReference type="EMBL" id="MBB4889708.1"/>
    </source>
</evidence>
<evidence type="ECO:0000256" key="1">
    <source>
        <dbReference type="SAM" id="MobiDB-lite"/>
    </source>
</evidence>
<feature type="region of interest" description="Disordered" evidence="1">
    <location>
        <begin position="34"/>
        <end position="61"/>
    </location>
</feature>
<proteinExistence type="predicted"/>
<feature type="compositionally biased region" description="Low complexity" evidence="1">
    <location>
        <begin position="40"/>
        <end position="51"/>
    </location>
</feature>
<protein>
    <submittedName>
        <fullName evidence="2">Uncharacterized protein</fullName>
    </submittedName>
</protein>
<sequence>MCPEADAVTAHDHPGGTRPRAAVFDVDGILDATSADDVESAAGSTTARSAGFGEPPRPAHG</sequence>
<comment type="caution">
    <text evidence="2">The sequence shown here is derived from an EMBL/GenBank/DDBJ whole genome shotgun (WGS) entry which is preliminary data.</text>
</comment>
<name>A0A7W7LHC4_STRNE</name>
<reference evidence="2 3" key="1">
    <citation type="submission" date="2020-08" db="EMBL/GenBank/DDBJ databases">
        <title>Genomic Encyclopedia of Type Strains, Phase III (KMG-III): the genomes of soil and plant-associated and newly described type strains.</title>
        <authorList>
            <person name="Whitman W."/>
        </authorList>
    </citation>
    <scope>NUCLEOTIDE SEQUENCE [LARGE SCALE GENOMIC DNA]</scope>
    <source>
        <strain evidence="2 3">CECT 3265</strain>
    </source>
</reference>
<dbReference type="Proteomes" id="UP000556436">
    <property type="component" value="Unassembled WGS sequence"/>
</dbReference>
<keyword evidence="3" id="KW-1185">Reference proteome</keyword>
<gene>
    <name evidence="2" type="ORF">FHS38_005784</name>
</gene>